<dbReference type="STRING" id="869209.Tresu_0848"/>
<keyword evidence="1" id="KW-0732">Signal</keyword>
<dbReference type="InterPro" id="IPR013320">
    <property type="entry name" value="ConA-like_dom_sf"/>
</dbReference>
<organism evidence="3 4">
    <name type="scientific">Treponema succinifaciens (strain ATCC 33096 / DSM 2489 / 6091)</name>
    <dbReference type="NCBI Taxonomy" id="869209"/>
    <lineage>
        <taxon>Bacteria</taxon>
        <taxon>Pseudomonadati</taxon>
        <taxon>Spirochaetota</taxon>
        <taxon>Spirochaetia</taxon>
        <taxon>Spirochaetales</taxon>
        <taxon>Treponemataceae</taxon>
        <taxon>Treponema</taxon>
    </lineage>
</organism>
<dbReference type="eggNOG" id="ENOG50332N2">
    <property type="taxonomic scope" value="Bacteria"/>
</dbReference>
<evidence type="ECO:0000313" key="4">
    <source>
        <dbReference type="Proteomes" id="UP000006852"/>
    </source>
</evidence>
<gene>
    <name evidence="3" type="ordered locus">Tresu_0848</name>
</gene>
<dbReference type="CDD" id="cd00063">
    <property type="entry name" value="FN3"/>
    <property type="match status" value="1"/>
</dbReference>
<proteinExistence type="predicted"/>
<feature type="signal peptide" evidence="1">
    <location>
        <begin position="1"/>
        <end position="22"/>
    </location>
</feature>
<evidence type="ECO:0000256" key="1">
    <source>
        <dbReference type="SAM" id="SignalP"/>
    </source>
</evidence>
<dbReference type="KEGG" id="tsu:Tresu_0848"/>
<dbReference type="HOGENOM" id="CLU_038154_0_0_12"/>
<dbReference type="SUPFAM" id="SSF49899">
    <property type="entry name" value="Concanavalin A-like lectins/glucanases"/>
    <property type="match status" value="1"/>
</dbReference>
<dbReference type="Proteomes" id="UP000006852">
    <property type="component" value="Chromosome"/>
</dbReference>
<evidence type="ECO:0000313" key="3">
    <source>
        <dbReference type="EMBL" id="AEB13776.1"/>
    </source>
</evidence>
<dbReference type="Gene3D" id="2.60.40.10">
    <property type="entry name" value="Immunoglobulins"/>
    <property type="match status" value="1"/>
</dbReference>
<protein>
    <submittedName>
        <fullName evidence="3">Fibronectin type III domain protein</fullName>
    </submittedName>
</protein>
<keyword evidence="4" id="KW-1185">Reference proteome</keyword>
<dbReference type="AlphaFoldDB" id="F2NY25"/>
<dbReference type="Gene3D" id="2.60.120.200">
    <property type="match status" value="1"/>
</dbReference>
<dbReference type="InterPro" id="IPR036116">
    <property type="entry name" value="FN3_sf"/>
</dbReference>
<feature type="domain" description="Fibronectin type-III" evidence="2">
    <location>
        <begin position="394"/>
        <end position="495"/>
    </location>
</feature>
<dbReference type="SUPFAM" id="SSF49265">
    <property type="entry name" value="Fibronectin type III"/>
    <property type="match status" value="1"/>
</dbReference>
<dbReference type="PROSITE" id="PS50853">
    <property type="entry name" value="FN3"/>
    <property type="match status" value="1"/>
</dbReference>
<evidence type="ECO:0000259" key="2">
    <source>
        <dbReference type="PROSITE" id="PS50853"/>
    </source>
</evidence>
<reference evidence="4" key="2">
    <citation type="submission" date="2011-04" db="EMBL/GenBank/DDBJ databases">
        <title>The complete genome of chromosome of Treponema succinifaciens DSM 2489.</title>
        <authorList>
            <person name="Lucas S."/>
            <person name="Copeland A."/>
            <person name="Lapidus A."/>
            <person name="Bruce D."/>
            <person name="Goodwin L."/>
            <person name="Pitluck S."/>
            <person name="Peters L."/>
            <person name="Kyrpides N."/>
            <person name="Mavromatis K."/>
            <person name="Ivanova N."/>
            <person name="Ovchinnikova G."/>
            <person name="Teshima H."/>
            <person name="Detter J.C."/>
            <person name="Tapia R."/>
            <person name="Han C."/>
            <person name="Land M."/>
            <person name="Hauser L."/>
            <person name="Markowitz V."/>
            <person name="Cheng J.-F."/>
            <person name="Hugenholtz P."/>
            <person name="Woyke T."/>
            <person name="Wu D."/>
            <person name="Gronow S."/>
            <person name="Wellnitz S."/>
            <person name="Brambilla E."/>
            <person name="Klenk H.-P."/>
            <person name="Eisen J.A."/>
        </authorList>
    </citation>
    <scope>NUCLEOTIDE SEQUENCE [LARGE SCALE GENOMIC DNA]</scope>
    <source>
        <strain evidence="4">ATCC 33096 / DSM 2489 / 6091</strain>
    </source>
</reference>
<dbReference type="InterPro" id="IPR013783">
    <property type="entry name" value="Ig-like_fold"/>
</dbReference>
<dbReference type="EMBL" id="CP002631">
    <property type="protein sequence ID" value="AEB13776.1"/>
    <property type="molecule type" value="Genomic_DNA"/>
</dbReference>
<accession>F2NY25</accession>
<name>F2NY25_TRES6</name>
<dbReference type="InterPro" id="IPR003961">
    <property type="entry name" value="FN3_dom"/>
</dbReference>
<feature type="chain" id="PRO_5003287545" evidence="1">
    <location>
        <begin position="23"/>
        <end position="495"/>
    </location>
</feature>
<sequence length="495" mass="54534">MNKNILTAIIAFFFALLNTAFAQEKSIVLGGKDGWPALSKMDGIVQGKGRFGYDAMVLATNSRPLDKDTDLLINFENNEVKDISGNYSVTSNSLVSAEKSFMGKYSGLSRGTGGVRLRGGKDTIFGKQGQGGSITIEFWLKPSIAENGEIVFSWRSSRTVAGYPLYQMITASFFGNHLEWSFTNVFNGYVKNGGEITLSSYTTIIPEIWMHHAIHFDQNTGAFEYRINGKLEDLKYVTTSGHEAGGSVYSPIMGVPADIDICPQYTGLIDDFRIQRTSKSEVSEDLGIDNYKISGGRFETEPILLSQGSSVVSLNAIVDKPSETGVEFFIRSGDNFYNWTEDFPEWIPVRPGEKIENVSGLYFQIAAELYPDGKGSRTPSVTQLSINYKEIPSPLAPFKLTAVPMDGSVVLTWPYSVDDSVGGYYIFYGERPGEYLGRDALEGQSPIDAGNSVSIKLNGLRNGKIYYFAIASYSKYGSRIMGELSKEVFARPSKK</sequence>
<reference evidence="3 4" key="1">
    <citation type="journal article" date="2011" name="Stand. Genomic Sci.">
        <title>Complete genome sequence of Treponema succinifaciens type strain (6091).</title>
        <authorList>
            <person name="Han C."/>
            <person name="Gronow S."/>
            <person name="Teshima H."/>
            <person name="Lapidus A."/>
            <person name="Nolan M."/>
            <person name="Lucas S."/>
            <person name="Hammon N."/>
            <person name="Deshpande S."/>
            <person name="Cheng J.F."/>
            <person name="Zeytun A."/>
            <person name="Tapia R."/>
            <person name="Goodwin L."/>
            <person name="Pitluck S."/>
            <person name="Liolios K."/>
            <person name="Pagani I."/>
            <person name="Ivanova N."/>
            <person name="Mavromatis K."/>
            <person name="Mikhailova N."/>
            <person name="Huntemann M."/>
            <person name="Pati A."/>
            <person name="Chen A."/>
            <person name="Palaniappan K."/>
            <person name="Land M."/>
            <person name="Hauser L."/>
            <person name="Brambilla E.M."/>
            <person name="Rohde M."/>
            <person name="Goker M."/>
            <person name="Woyke T."/>
            <person name="Bristow J."/>
            <person name="Eisen J.A."/>
            <person name="Markowitz V."/>
            <person name="Hugenholtz P."/>
            <person name="Kyrpides N.C."/>
            <person name="Klenk H.P."/>
            <person name="Detter J.C."/>
        </authorList>
    </citation>
    <scope>NUCLEOTIDE SEQUENCE [LARGE SCALE GENOMIC DNA]</scope>
    <source>
        <strain evidence="4">ATCC 33096 / DSM 2489 / 6091</strain>
    </source>
</reference>